<keyword evidence="2" id="KW-1185">Reference proteome</keyword>
<reference evidence="1 2" key="1">
    <citation type="submission" date="2019-02" db="EMBL/GenBank/DDBJ databases">
        <title>Draft Genome Sequence of Streptomyces sp. AM-2504, identified by 16S rRNA comparative analysis as a Streptomyces Kasugaensis strain.</title>
        <authorList>
            <person name="Napolioni V."/>
            <person name="Giuliodori A.M."/>
            <person name="Spurio R."/>
            <person name="Fabbretti A."/>
        </authorList>
    </citation>
    <scope>NUCLEOTIDE SEQUENCE [LARGE SCALE GENOMIC DNA]</scope>
    <source>
        <strain evidence="1 2">AM-2504</strain>
    </source>
</reference>
<dbReference type="GeneID" id="97375187"/>
<dbReference type="AlphaFoldDB" id="A0A4Q9HNJ0"/>
<sequence>MELLARTPEGTHFDLGTHWARSAQRALDQLRWRTGHVAVQLGAPYATALREWQADTAEYQRALNGLTAGIPYTLETDDADGCRYTFTACRPGPSPRTPLRT</sequence>
<organism evidence="1 2">
    <name type="scientific">Streptomyces kasugaensis</name>
    <dbReference type="NCBI Taxonomy" id="1946"/>
    <lineage>
        <taxon>Bacteria</taxon>
        <taxon>Bacillati</taxon>
        <taxon>Actinomycetota</taxon>
        <taxon>Actinomycetes</taxon>
        <taxon>Kitasatosporales</taxon>
        <taxon>Streptomycetaceae</taxon>
        <taxon>Streptomyces</taxon>
    </lineage>
</organism>
<accession>A0A4Q9HNJ0</accession>
<dbReference type="RefSeq" id="WP_052856987.1">
    <property type="nucleotide sequence ID" value="NZ_NDXL01000002.1"/>
</dbReference>
<comment type="caution">
    <text evidence="1">The sequence shown here is derived from an EMBL/GenBank/DDBJ whole genome shotgun (WGS) entry which is preliminary data.</text>
</comment>
<proteinExistence type="predicted"/>
<gene>
    <name evidence="1" type="ORF">EYS09_28040</name>
</gene>
<protein>
    <submittedName>
        <fullName evidence="1">Uncharacterized protein</fullName>
    </submittedName>
</protein>
<evidence type="ECO:0000313" key="1">
    <source>
        <dbReference type="EMBL" id="TBO56422.1"/>
    </source>
</evidence>
<dbReference type="Proteomes" id="UP000292452">
    <property type="component" value="Unassembled WGS sequence"/>
</dbReference>
<dbReference type="EMBL" id="SIXH01000340">
    <property type="protein sequence ID" value="TBO56422.1"/>
    <property type="molecule type" value="Genomic_DNA"/>
</dbReference>
<name>A0A4Q9HNJ0_STRKA</name>
<evidence type="ECO:0000313" key="2">
    <source>
        <dbReference type="Proteomes" id="UP000292452"/>
    </source>
</evidence>